<keyword evidence="1" id="KW-0378">Hydrolase</keyword>
<dbReference type="EMBL" id="BPLQ01009440">
    <property type="protein sequence ID" value="GIY44020.1"/>
    <property type="molecule type" value="Genomic_DNA"/>
</dbReference>
<keyword evidence="2" id="KW-1185">Reference proteome</keyword>
<accession>A0AAV4TD34</accession>
<proteinExistence type="predicted"/>
<dbReference type="PANTHER" id="PTHR10492:SF93">
    <property type="entry name" value="ATP-DEPENDENT DNA HELICASE"/>
    <property type="match status" value="1"/>
</dbReference>
<dbReference type="Proteomes" id="UP001054837">
    <property type="component" value="Unassembled WGS sequence"/>
</dbReference>
<gene>
    <name evidence="1" type="primary">g.10136</name>
    <name evidence="1" type="ORF">CDAR_262581</name>
</gene>
<keyword evidence="1" id="KW-0347">Helicase</keyword>
<evidence type="ECO:0000313" key="1">
    <source>
        <dbReference type="EMBL" id="GIY44020.1"/>
    </source>
</evidence>
<comment type="caution">
    <text evidence="1">The sequence shown here is derived from an EMBL/GenBank/DDBJ whole genome shotgun (WGS) entry which is preliminary data.</text>
</comment>
<organism evidence="1 2">
    <name type="scientific">Caerostris darwini</name>
    <dbReference type="NCBI Taxonomy" id="1538125"/>
    <lineage>
        <taxon>Eukaryota</taxon>
        <taxon>Metazoa</taxon>
        <taxon>Ecdysozoa</taxon>
        <taxon>Arthropoda</taxon>
        <taxon>Chelicerata</taxon>
        <taxon>Arachnida</taxon>
        <taxon>Araneae</taxon>
        <taxon>Araneomorphae</taxon>
        <taxon>Entelegynae</taxon>
        <taxon>Araneoidea</taxon>
        <taxon>Araneidae</taxon>
        <taxon>Caerostris</taxon>
    </lineage>
</organism>
<dbReference type="PANTHER" id="PTHR10492">
    <property type="match status" value="1"/>
</dbReference>
<dbReference type="GO" id="GO:0004386">
    <property type="term" value="F:helicase activity"/>
    <property type="evidence" value="ECO:0007669"/>
    <property type="project" value="UniProtKB-KW"/>
</dbReference>
<keyword evidence="1" id="KW-0547">Nucleotide-binding</keyword>
<keyword evidence="1" id="KW-0067">ATP-binding</keyword>
<sequence length="179" mass="20617">MIPGPSGLLNINSPCLKDYHEMCSKRLLARLSQMKINIHHIAADYPLKIGHNNRECYYLSLLLHTVRGPASFKFLKIVDDTTYPTFHAAYRAHHLLDCDQHWGETLKEAGDNHISSHMRHLIAVMLVFCGLSSPLELWDKYQHHLSEDLLRALRSNSSNDIAETDECIIKSCLCHLDWW</sequence>
<name>A0AAV4TD34_9ARAC</name>
<dbReference type="AlphaFoldDB" id="A0AAV4TD34"/>
<protein>
    <submittedName>
        <fullName evidence="1">ATP-dependent DNA helicase</fullName>
    </submittedName>
</protein>
<evidence type="ECO:0000313" key="2">
    <source>
        <dbReference type="Proteomes" id="UP001054837"/>
    </source>
</evidence>
<reference evidence="1 2" key="1">
    <citation type="submission" date="2021-06" db="EMBL/GenBank/DDBJ databases">
        <title>Caerostris darwini draft genome.</title>
        <authorList>
            <person name="Kono N."/>
            <person name="Arakawa K."/>
        </authorList>
    </citation>
    <scope>NUCLEOTIDE SEQUENCE [LARGE SCALE GENOMIC DNA]</scope>
</reference>